<dbReference type="AlphaFoldDB" id="A0A6I3KZN1"/>
<keyword evidence="2" id="KW-1185">Reference proteome</keyword>
<gene>
    <name evidence="1" type="ORF">GLP40_14095</name>
</gene>
<organism evidence="1 2">
    <name type="scientific">Nocardia aurantiaca</name>
    <dbReference type="NCBI Taxonomy" id="2675850"/>
    <lineage>
        <taxon>Bacteria</taxon>
        <taxon>Bacillati</taxon>
        <taxon>Actinomycetota</taxon>
        <taxon>Actinomycetes</taxon>
        <taxon>Mycobacteriales</taxon>
        <taxon>Nocardiaceae</taxon>
        <taxon>Nocardia</taxon>
    </lineage>
</organism>
<name>A0A6I3KZN1_9NOCA</name>
<reference evidence="1 2" key="1">
    <citation type="submission" date="2019-11" db="EMBL/GenBank/DDBJ databases">
        <title>Nocardia sp. nov. CT2-14 isolated from soil.</title>
        <authorList>
            <person name="Kanchanasin P."/>
            <person name="Tanasupawat S."/>
            <person name="Yuki M."/>
            <person name="Kudo T."/>
        </authorList>
    </citation>
    <scope>NUCLEOTIDE SEQUENCE [LARGE SCALE GENOMIC DNA]</scope>
    <source>
        <strain evidence="1 2">CT2-14</strain>
    </source>
</reference>
<proteinExistence type="predicted"/>
<dbReference type="RefSeq" id="WP_154788364.1">
    <property type="nucleotide sequence ID" value="NZ_WMBB01000006.1"/>
</dbReference>
<comment type="caution">
    <text evidence="1">The sequence shown here is derived from an EMBL/GenBank/DDBJ whole genome shotgun (WGS) entry which is preliminary data.</text>
</comment>
<dbReference type="Proteomes" id="UP000432464">
    <property type="component" value="Unassembled WGS sequence"/>
</dbReference>
<evidence type="ECO:0000313" key="2">
    <source>
        <dbReference type="Proteomes" id="UP000432464"/>
    </source>
</evidence>
<accession>A0A6I3KZN1</accession>
<evidence type="ECO:0000313" key="1">
    <source>
        <dbReference type="EMBL" id="MTE13896.1"/>
    </source>
</evidence>
<dbReference type="EMBL" id="WMBB01000006">
    <property type="protein sequence ID" value="MTE13896.1"/>
    <property type="molecule type" value="Genomic_DNA"/>
</dbReference>
<sequence length="109" mass="12104">MIGSLWVQVGYGLSIWWLRADQVVGFETKDLSASDLPPSAPRRIFVYVRFPNGDRTSDEVVAPDIPSNRAATMLVQELIEALGKHRDDTGVLVVQKARVKFVSLPDILP</sequence>
<protein>
    <submittedName>
        <fullName evidence="1">Uncharacterized protein</fullName>
    </submittedName>
</protein>